<evidence type="ECO:0000256" key="2">
    <source>
        <dbReference type="SAM" id="SignalP"/>
    </source>
</evidence>
<feature type="region of interest" description="Disordered" evidence="1">
    <location>
        <begin position="81"/>
        <end position="109"/>
    </location>
</feature>
<feature type="chain" id="PRO_5047383588" evidence="2">
    <location>
        <begin position="25"/>
        <end position="137"/>
    </location>
</feature>
<organism evidence="3 4">
    <name type="scientific">Lutibacter holmesii</name>
    <dbReference type="NCBI Taxonomy" id="1137985"/>
    <lineage>
        <taxon>Bacteria</taxon>
        <taxon>Pseudomonadati</taxon>
        <taxon>Bacteroidota</taxon>
        <taxon>Flavobacteriia</taxon>
        <taxon>Flavobacteriales</taxon>
        <taxon>Flavobacteriaceae</taxon>
        <taxon>Lutibacter</taxon>
    </lineage>
</organism>
<dbReference type="PROSITE" id="PS51257">
    <property type="entry name" value="PROKAR_LIPOPROTEIN"/>
    <property type="match status" value="1"/>
</dbReference>
<protein>
    <submittedName>
        <fullName evidence="3">Uncharacterized protein</fullName>
    </submittedName>
</protein>
<feature type="signal peptide" evidence="2">
    <location>
        <begin position="1"/>
        <end position="24"/>
    </location>
</feature>
<sequence>MRFKMNKVWKLVVVALIITTSACGQQRGGQGGGQQGGGQQGPPPVPTAKEIKTMVSNLAEELLLSEEQEEQVLELYTAHFEEVEDKTSSGRPDRSEMEELKEDFENDVKDVLTEDQQKLYTTYQKKNSKKRKSKREM</sequence>
<reference evidence="4" key="1">
    <citation type="journal article" date="2019" name="Int. J. Syst. Evol. Microbiol.">
        <title>The Global Catalogue of Microorganisms (GCM) 10K type strain sequencing project: providing services to taxonomists for standard genome sequencing and annotation.</title>
        <authorList>
            <consortium name="The Broad Institute Genomics Platform"/>
            <consortium name="The Broad Institute Genome Sequencing Center for Infectious Disease"/>
            <person name="Wu L."/>
            <person name="Ma J."/>
        </authorList>
    </citation>
    <scope>NUCLEOTIDE SEQUENCE [LARGE SCALE GENOMIC DNA]</scope>
    <source>
        <strain evidence="4">CCUG 62221</strain>
    </source>
</reference>
<evidence type="ECO:0000313" key="4">
    <source>
        <dbReference type="Proteomes" id="UP001597241"/>
    </source>
</evidence>
<feature type="region of interest" description="Disordered" evidence="1">
    <location>
        <begin position="24"/>
        <end position="48"/>
    </location>
</feature>
<accession>A0ABW3WL84</accession>
<feature type="compositionally biased region" description="Gly residues" evidence="1">
    <location>
        <begin position="26"/>
        <end position="40"/>
    </location>
</feature>
<evidence type="ECO:0000313" key="3">
    <source>
        <dbReference type="EMBL" id="MFD1293066.1"/>
    </source>
</evidence>
<feature type="compositionally biased region" description="Basic and acidic residues" evidence="1">
    <location>
        <begin position="81"/>
        <end position="98"/>
    </location>
</feature>
<evidence type="ECO:0000256" key="1">
    <source>
        <dbReference type="SAM" id="MobiDB-lite"/>
    </source>
</evidence>
<proteinExistence type="predicted"/>
<dbReference type="Proteomes" id="UP001597241">
    <property type="component" value="Unassembled WGS sequence"/>
</dbReference>
<gene>
    <name evidence="3" type="ORF">ACFQ5N_04370</name>
</gene>
<dbReference type="RefSeq" id="WP_386808055.1">
    <property type="nucleotide sequence ID" value="NZ_JBHTMV010000003.1"/>
</dbReference>
<dbReference type="EMBL" id="JBHTMV010000003">
    <property type="protein sequence ID" value="MFD1293066.1"/>
    <property type="molecule type" value="Genomic_DNA"/>
</dbReference>
<keyword evidence="4" id="KW-1185">Reference proteome</keyword>
<keyword evidence="2" id="KW-0732">Signal</keyword>
<name>A0ABW3WL84_9FLAO</name>
<comment type="caution">
    <text evidence="3">The sequence shown here is derived from an EMBL/GenBank/DDBJ whole genome shotgun (WGS) entry which is preliminary data.</text>
</comment>